<proteinExistence type="predicted"/>
<protein>
    <submittedName>
        <fullName evidence="2">Uncharacterized protein</fullName>
    </submittedName>
</protein>
<keyword evidence="1" id="KW-0812">Transmembrane</keyword>
<accession>G0LH97</accession>
<dbReference type="HOGENOM" id="CLU_181974_0_0_2"/>
<gene>
    <name evidence="2" type="ordered locus">Hqrw_2245</name>
</gene>
<sequence length="88" mass="9376">MNKSLLYHGSLLSCGGVLVLLGATEIGTEFNRVLSVLFGVGVILVGGYQWKTMSDPSVELPADWVVWVMTVMTFISIGFIAITVLGVG</sequence>
<dbReference type="Proteomes" id="UP000007954">
    <property type="component" value="Chromosome"/>
</dbReference>
<evidence type="ECO:0000313" key="3">
    <source>
        <dbReference type="Proteomes" id="UP000007954"/>
    </source>
</evidence>
<feature type="transmembrane region" description="Helical" evidence="1">
    <location>
        <begin position="65"/>
        <end position="87"/>
    </location>
</feature>
<reference evidence="2 3" key="1">
    <citation type="journal article" date="2011" name="PLoS ONE">
        <title>Haloquadratum walsbyi: limited diversity in a global pond.</title>
        <authorList>
            <person name="Dyall-Smith M."/>
            <person name="Pfeiffer F."/>
            <person name="Klee K."/>
            <person name="Palm P."/>
            <person name="Gross K."/>
            <person name="Schuster S.C."/>
            <person name="Rampp M."/>
            <person name="Oesterhelt D."/>
        </authorList>
    </citation>
    <scope>NUCLEOTIDE SEQUENCE [LARGE SCALE GENOMIC DNA]</scope>
    <source>
        <strain evidence="3">DSM 16854 / JCM 12705 / C23</strain>
    </source>
</reference>
<dbReference type="EMBL" id="FR746099">
    <property type="protein sequence ID" value="CCC40131.1"/>
    <property type="molecule type" value="Genomic_DNA"/>
</dbReference>
<feature type="transmembrane region" description="Helical" evidence="1">
    <location>
        <begin position="6"/>
        <end position="23"/>
    </location>
</feature>
<feature type="transmembrane region" description="Helical" evidence="1">
    <location>
        <begin position="30"/>
        <end position="50"/>
    </location>
</feature>
<dbReference type="GeneID" id="12446974"/>
<evidence type="ECO:0000256" key="1">
    <source>
        <dbReference type="SAM" id="Phobius"/>
    </source>
</evidence>
<name>G0LH97_HALWC</name>
<evidence type="ECO:0000313" key="2">
    <source>
        <dbReference type="EMBL" id="CCC40131.1"/>
    </source>
</evidence>
<keyword evidence="1" id="KW-0472">Membrane</keyword>
<dbReference type="RefSeq" id="WP_014555838.1">
    <property type="nucleotide sequence ID" value="NC_017459.1"/>
</dbReference>
<organism evidence="2 3">
    <name type="scientific">Haloquadratum walsbyi (strain DSM 16854 / JCM 12705 / C23)</name>
    <dbReference type="NCBI Taxonomy" id="768065"/>
    <lineage>
        <taxon>Archaea</taxon>
        <taxon>Methanobacteriati</taxon>
        <taxon>Methanobacteriota</taxon>
        <taxon>Stenosarchaea group</taxon>
        <taxon>Halobacteria</taxon>
        <taxon>Halobacteriales</taxon>
        <taxon>Haloferacaceae</taxon>
        <taxon>Haloquadratum</taxon>
    </lineage>
</organism>
<dbReference type="KEGG" id="hwc:Hqrw_2245"/>
<dbReference type="AlphaFoldDB" id="G0LH97"/>
<keyword evidence="1" id="KW-1133">Transmembrane helix</keyword>